<gene>
    <name evidence="3" type="ORF">DLAC_03991</name>
</gene>
<feature type="region of interest" description="Disordered" evidence="2">
    <location>
        <begin position="161"/>
        <end position="188"/>
    </location>
</feature>
<reference evidence="3 4" key="1">
    <citation type="submission" date="2015-12" db="EMBL/GenBank/DDBJ databases">
        <title>Dictyostelia acquired genes for synthesis and detection of signals that induce cell-type specialization by lateral gene transfer from prokaryotes.</title>
        <authorList>
            <person name="Gloeckner G."/>
            <person name="Schaap P."/>
        </authorList>
    </citation>
    <scope>NUCLEOTIDE SEQUENCE [LARGE SCALE GENOMIC DNA]</scope>
    <source>
        <strain evidence="3 4">TK</strain>
    </source>
</reference>
<evidence type="ECO:0000313" key="3">
    <source>
        <dbReference type="EMBL" id="KYQ96698.1"/>
    </source>
</evidence>
<dbReference type="EMBL" id="LODT01000021">
    <property type="protein sequence ID" value="KYQ96698.1"/>
    <property type="molecule type" value="Genomic_DNA"/>
</dbReference>
<dbReference type="OMA" id="NEREQYY"/>
<sequence>MNNHYMEKIKEMEEESLNTMKDNQEIMEELKKNIENLNSDNRLQSDDYHNHALNLKSEIENLQMNLKKCNEREQYYKNSLDQKNVEFKELKLELDRQKKCHHEEMLKYDIKLKEMEQKLSETNKLQTQLESCKKSLILHKQNYDKQTEEYKKKIIDLENEINHRPTTNANHLRSSTNSKKNYPTLSFV</sequence>
<comment type="caution">
    <text evidence="3">The sequence shown here is derived from an EMBL/GenBank/DDBJ whole genome shotgun (WGS) entry which is preliminary data.</text>
</comment>
<accession>A0A151ZRY8</accession>
<protein>
    <submittedName>
        <fullName evidence="3">Uncharacterized protein</fullName>
    </submittedName>
</protein>
<organism evidence="3 4">
    <name type="scientific">Tieghemostelium lacteum</name>
    <name type="common">Slime mold</name>
    <name type="synonym">Dictyostelium lacteum</name>
    <dbReference type="NCBI Taxonomy" id="361077"/>
    <lineage>
        <taxon>Eukaryota</taxon>
        <taxon>Amoebozoa</taxon>
        <taxon>Evosea</taxon>
        <taxon>Eumycetozoa</taxon>
        <taxon>Dictyostelia</taxon>
        <taxon>Dictyosteliales</taxon>
        <taxon>Raperosteliaceae</taxon>
        <taxon>Tieghemostelium</taxon>
    </lineage>
</organism>
<feature type="compositionally biased region" description="Polar residues" evidence="2">
    <location>
        <begin position="164"/>
        <end position="188"/>
    </location>
</feature>
<dbReference type="InParanoid" id="A0A151ZRY8"/>
<evidence type="ECO:0000256" key="1">
    <source>
        <dbReference type="SAM" id="Coils"/>
    </source>
</evidence>
<dbReference type="AlphaFoldDB" id="A0A151ZRY8"/>
<proteinExistence type="predicted"/>
<dbReference type="OrthoDB" id="10572135at2759"/>
<name>A0A151ZRY8_TIELA</name>
<feature type="coiled-coil region" evidence="1">
    <location>
        <begin position="105"/>
        <end position="160"/>
    </location>
</feature>
<evidence type="ECO:0000256" key="2">
    <source>
        <dbReference type="SAM" id="MobiDB-lite"/>
    </source>
</evidence>
<keyword evidence="4" id="KW-1185">Reference proteome</keyword>
<dbReference type="Proteomes" id="UP000076078">
    <property type="component" value="Unassembled WGS sequence"/>
</dbReference>
<feature type="coiled-coil region" evidence="1">
    <location>
        <begin position="9"/>
        <end position="72"/>
    </location>
</feature>
<evidence type="ECO:0000313" key="4">
    <source>
        <dbReference type="Proteomes" id="UP000076078"/>
    </source>
</evidence>
<keyword evidence="1" id="KW-0175">Coiled coil</keyword>